<dbReference type="Proteomes" id="UP000008177">
    <property type="component" value="Unplaced contigs"/>
</dbReference>
<dbReference type="HOGENOM" id="CLU_2721930_0_0_1"/>
<sequence>MIKSSSIHNTRSNTSSHTLYTLLRDSQVKSLSNVTATIGDSFPDTIGASFISRKKHDALSKDIDASAGGDVS</sequence>
<proteinExistence type="predicted"/>
<name>G2YBP1_BOTF4</name>
<gene>
    <name evidence="1" type="ORF">BofuT4_P100360.1</name>
</gene>
<evidence type="ECO:0000313" key="1">
    <source>
        <dbReference type="EMBL" id="CCD34632.1"/>
    </source>
</evidence>
<dbReference type="EMBL" id="FQ790313">
    <property type="protein sequence ID" value="CCD34632.1"/>
    <property type="molecule type" value="Genomic_DNA"/>
</dbReference>
<dbReference type="AlphaFoldDB" id="G2YBP1"/>
<protein>
    <submittedName>
        <fullName evidence="1">Uncharacterized protein</fullName>
    </submittedName>
</protein>
<dbReference type="InParanoid" id="G2YBP1"/>
<organism evidence="1 2">
    <name type="scientific">Botryotinia fuckeliana (strain T4)</name>
    <name type="common">Noble rot fungus</name>
    <name type="synonym">Botrytis cinerea</name>
    <dbReference type="NCBI Taxonomy" id="999810"/>
    <lineage>
        <taxon>Eukaryota</taxon>
        <taxon>Fungi</taxon>
        <taxon>Dikarya</taxon>
        <taxon>Ascomycota</taxon>
        <taxon>Pezizomycotina</taxon>
        <taxon>Leotiomycetes</taxon>
        <taxon>Helotiales</taxon>
        <taxon>Sclerotiniaceae</taxon>
        <taxon>Botrytis</taxon>
    </lineage>
</organism>
<reference evidence="2" key="1">
    <citation type="journal article" date="2011" name="PLoS Genet.">
        <title>Genomic analysis of the necrotrophic fungal pathogens Sclerotinia sclerotiorum and Botrytis cinerea.</title>
        <authorList>
            <person name="Amselem J."/>
            <person name="Cuomo C.A."/>
            <person name="van Kan J.A."/>
            <person name="Viaud M."/>
            <person name="Benito E.P."/>
            <person name="Couloux A."/>
            <person name="Coutinho P.M."/>
            <person name="de Vries R.P."/>
            <person name="Dyer P.S."/>
            <person name="Fillinger S."/>
            <person name="Fournier E."/>
            <person name="Gout L."/>
            <person name="Hahn M."/>
            <person name="Kohn L."/>
            <person name="Lapalu N."/>
            <person name="Plummer K.M."/>
            <person name="Pradier J.M."/>
            <person name="Quevillon E."/>
            <person name="Sharon A."/>
            <person name="Simon A."/>
            <person name="ten Have A."/>
            <person name="Tudzynski B."/>
            <person name="Tudzynski P."/>
            <person name="Wincker P."/>
            <person name="Andrew M."/>
            <person name="Anthouard V."/>
            <person name="Beever R.E."/>
            <person name="Beffa R."/>
            <person name="Benoit I."/>
            <person name="Bouzid O."/>
            <person name="Brault B."/>
            <person name="Chen Z."/>
            <person name="Choquer M."/>
            <person name="Collemare J."/>
            <person name="Cotton P."/>
            <person name="Danchin E.G."/>
            <person name="Da Silva C."/>
            <person name="Gautier A."/>
            <person name="Giraud C."/>
            <person name="Giraud T."/>
            <person name="Gonzalez C."/>
            <person name="Grossetete S."/>
            <person name="Guldener U."/>
            <person name="Henrissat B."/>
            <person name="Howlett B.J."/>
            <person name="Kodira C."/>
            <person name="Kretschmer M."/>
            <person name="Lappartient A."/>
            <person name="Leroch M."/>
            <person name="Levis C."/>
            <person name="Mauceli E."/>
            <person name="Neuveglise C."/>
            <person name="Oeser B."/>
            <person name="Pearson M."/>
            <person name="Poulain J."/>
            <person name="Poussereau N."/>
            <person name="Quesneville H."/>
            <person name="Rascle C."/>
            <person name="Schumacher J."/>
            <person name="Segurens B."/>
            <person name="Sexton A."/>
            <person name="Silva E."/>
            <person name="Sirven C."/>
            <person name="Soanes D.M."/>
            <person name="Talbot N.J."/>
            <person name="Templeton M."/>
            <person name="Yandava C."/>
            <person name="Yarden O."/>
            <person name="Zeng Q."/>
            <person name="Rollins J.A."/>
            <person name="Lebrun M.H."/>
            <person name="Dickman M."/>
        </authorList>
    </citation>
    <scope>NUCLEOTIDE SEQUENCE [LARGE SCALE GENOMIC DNA]</scope>
    <source>
        <strain evidence="2">T4</strain>
    </source>
</reference>
<evidence type="ECO:0000313" key="2">
    <source>
        <dbReference type="Proteomes" id="UP000008177"/>
    </source>
</evidence>
<accession>G2YBP1</accession>